<organism evidence="1 2">
    <name type="scientific">Vermiconidia calcicola</name>
    <dbReference type="NCBI Taxonomy" id="1690605"/>
    <lineage>
        <taxon>Eukaryota</taxon>
        <taxon>Fungi</taxon>
        <taxon>Dikarya</taxon>
        <taxon>Ascomycota</taxon>
        <taxon>Pezizomycotina</taxon>
        <taxon>Dothideomycetes</taxon>
        <taxon>Dothideomycetidae</taxon>
        <taxon>Mycosphaerellales</taxon>
        <taxon>Extremaceae</taxon>
        <taxon>Vermiconidia</taxon>
    </lineage>
</organism>
<dbReference type="Proteomes" id="UP001281147">
    <property type="component" value="Unassembled WGS sequence"/>
</dbReference>
<evidence type="ECO:0000313" key="1">
    <source>
        <dbReference type="EMBL" id="KAK3712026.1"/>
    </source>
</evidence>
<accession>A0ACC3N8P3</accession>
<dbReference type="EMBL" id="JAUTXU010000072">
    <property type="protein sequence ID" value="KAK3712026.1"/>
    <property type="molecule type" value="Genomic_DNA"/>
</dbReference>
<gene>
    <name evidence="1" type="ORF">LTR37_009338</name>
</gene>
<keyword evidence="2" id="KW-1185">Reference proteome</keyword>
<proteinExistence type="predicted"/>
<name>A0ACC3N8P3_9PEZI</name>
<reference evidence="1" key="1">
    <citation type="submission" date="2023-07" db="EMBL/GenBank/DDBJ databases">
        <title>Black Yeasts Isolated from many extreme environments.</title>
        <authorList>
            <person name="Coleine C."/>
            <person name="Stajich J.E."/>
            <person name="Selbmann L."/>
        </authorList>
    </citation>
    <scope>NUCLEOTIDE SEQUENCE</scope>
    <source>
        <strain evidence="1">CCFEE 5714</strain>
    </source>
</reference>
<evidence type="ECO:0000313" key="2">
    <source>
        <dbReference type="Proteomes" id="UP001281147"/>
    </source>
</evidence>
<protein>
    <submittedName>
        <fullName evidence="1">Uncharacterized protein</fullName>
    </submittedName>
</protein>
<sequence>MEQHISKSPYDIDDLEAQPRFWNGPYWLDDALASDNLAVAASEGAATARLESTIKSPIGVHYQAASPVQAGSPLAEAAHAYITPDTTNTVRLAPGPDLDRFNVPNQMVTCTNVAFISSGRQAAKILKCGIAGCTSDKLFDRKYELQHHMEGHGGRICPCLEPGCSRTGSKAFVRADKRNEHMRKVHGRDITRIDSD</sequence>
<comment type="caution">
    <text evidence="1">The sequence shown here is derived from an EMBL/GenBank/DDBJ whole genome shotgun (WGS) entry which is preliminary data.</text>
</comment>